<accession>A0A1Z4JFB7</accession>
<keyword evidence="3" id="KW-0328">Glycosyltransferase</keyword>
<dbReference type="AlphaFoldDB" id="A0A1Z4JFB7"/>
<keyword evidence="6 8" id="KW-1133">Transmembrane helix</keyword>
<evidence type="ECO:0000256" key="8">
    <source>
        <dbReference type="SAM" id="Phobius"/>
    </source>
</evidence>
<dbReference type="GO" id="GO:0009103">
    <property type="term" value="P:lipopolysaccharide biosynthetic process"/>
    <property type="evidence" value="ECO:0007669"/>
    <property type="project" value="UniProtKB-ARBA"/>
</dbReference>
<dbReference type="InterPro" id="IPR050297">
    <property type="entry name" value="LipidA_mod_glycosyltrf_83"/>
</dbReference>
<feature type="transmembrane region" description="Helical" evidence="8">
    <location>
        <begin position="332"/>
        <end position="349"/>
    </location>
</feature>
<keyword evidence="7 8" id="KW-0472">Membrane</keyword>
<organism evidence="10 11">
    <name type="scientific">Leptolyngbya boryana NIES-2135</name>
    <dbReference type="NCBI Taxonomy" id="1973484"/>
    <lineage>
        <taxon>Bacteria</taxon>
        <taxon>Bacillati</taxon>
        <taxon>Cyanobacteriota</taxon>
        <taxon>Cyanophyceae</taxon>
        <taxon>Leptolyngbyales</taxon>
        <taxon>Leptolyngbyaceae</taxon>
        <taxon>Leptolyngbya group</taxon>
        <taxon>Leptolyngbya</taxon>
    </lineage>
</organism>
<feature type="transmembrane region" description="Helical" evidence="8">
    <location>
        <begin position="20"/>
        <end position="39"/>
    </location>
</feature>
<feature type="transmembrane region" description="Helical" evidence="8">
    <location>
        <begin position="223"/>
        <end position="242"/>
    </location>
</feature>
<feature type="transmembrane region" description="Helical" evidence="8">
    <location>
        <begin position="130"/>
        <end position="149"/>
    </location>
</feature>
<dbReference type="PANTHER" id="PTHR33908:SF3">
    <property type="entry name" value="UNDECAPRENYL PHOSPHATE-ALPHA-4-AMINO-4-DEOXY-L-ARABINOSE ARABINOSYL TRANSFERASE"/>
    <property type="match status" value="1"/>
</dbReference>
<evidence type="ECO:0000256" key="3">
    <source>
        <dbReference type="ARBA" id="ARBA00022676"/>
    </source>
</evidence>
<feature type="transmembrane region" description="Helical" evidence="8">
    <location>
        <begin position="369"/>
        <end position="390"/>
    </location>
</feature>
<feature type="domain" description="Glycosyltransferase RgtA/B/C/D-like" evidence="9">
    <location>
        <begin position="84"/>
        <end position="238"/>
    </location>
</feature>
<sequence>MDHEISSGQKSGIATKYQAWIDPAWSIGLWAAALLLFTINLGGLPLRDWDEGIVAQIAREISKAPFDTLAWLFPLDPNGAPYWNKPPLVHWMVALFYRIWGVNEWTSRLPGALLTATSVPLLYGIGREIFFQRSPAIFAALVYLTSLPVVRQGRLAMLDGAILCFFLAMILCVLRSRRDLRWGLGIGLAFSCICLTKGILGILLVAIALAFLAWDTPRLLTSAYLWSGFGLGCIPVVLWNGAQIVRYGNEFLGIHFWNQSLKRVSDPVEDNRGTVFYYALEVLKHGVPWVLFLPVGLRHAWENRNLSWAKLALVWSGVYFVVISVMQTKLPWYAMPLYPAFALMIGAQIQEFWQPAMFSDPRPIPKARIWMAVFLVLSIVAWAGTIYYGMRAQPDVQLVFSTLALTLTVASILVARQDIQFIVVLIWGTYLTLLALMMSNHWVWELQETFPAKPVGVMIQRATPKGQTIYTSYSYFRPSLNFYSQRTIVPETPEGLLKRWKEDAHPHLLLDMEALKKLPQKQMQWLGTTENWVLVSRNPAVKTTVTARKKPKKMLPRSARR</sequence>
<dbReference type="Pfam" id="PF13231">
    <property type="entry name" value="PMT_2"/>
    <property type="match status" value="1"/>
</dbReference>
<feature type="transmembrane region" description="Helical" evidence="8">
    <location>
        <begin position="308"/>
        <end position="326"/>
    </location>
</feature>
<dbReference type="GO" id="GO:0010041">
    <property type="term" value="P:response to iron(III) ion"/>
    <property type="evidence" value="ECO:0007669"/>
    <property type="project" value="TreeGrafter"/>
</dbReference>
<feature type="transmembrane region" description="Helical" evidence="8">
    <location>
        <begin position="422"/>
        <end position="444"/>
    </location>
</feature>
<evidence type="ECO:0000256" key="4">
    <source>
        <dbReference type="ARBA" id="ARBA00022679"/>
    </source>
</evidence>
<feature type="transmembrane region" description="Helical" evidence="8">
    <location>
        <begin position="396"/>
        <end position="415"/>
    </location>
</feature>
<dbReference type="GO" id="GO:0016763">
    <property type="term" value="F:pentosyltransferase activity"/>
    <property type="evidence" value="ECO:0007669"/>
    <property type="project" value="TreeGrafter"/>
</dbReference>
<dbReference type="EMBL" id="AP018203">
    <property type="protein sequence ID" value="BAY55353.1"/>
    <property type="molecule type" value="Genomic_DNA"/>
</dbReference>
<dbReference type="PANTHER" id="PTHR33908">
    <property type="entry name" value="MANNOSYLTRANSFERASE YKCB-RELATED"/>
    <property type="match status" value="1"/>
</dbReference>
<evidence type="ECO:0000313" key="11">
    <source>
        <dbReference type="Proteomes" id="UP000217895"/>
    </source>
</evidence>
<keyword evidence="4 10" id="KW-0808">Transferase</keyword>
<gene>
    <name evidence="10" type="ORF">NIES2135_21760</name>
</gene>
<feature type="transmembrane region" description="Helical" evidence="8">
    <location>
        <begin position="155"/>
        <end position="174"/>
    </location>
</feature>
<evidence type="ECO:0000256" key="2">
    <source>
        <dbReference type="ARBA" id="ARBA00022475"/>
    </source>
</evidence>
<evidence type="ECO:0000256" key="1">
    <source>
        <dbReference type="ARBA" id="ARBA00004651"/>
    </source>
</evidence>
<evidence type="ECO:0000256" key="7">
    <source>
        <dbReference type="ARBA" id="ARBA00023136"/>
    </source>
</evidence>
<evidence type="ECO:0000256" key="5">
    <source>
        <dbReference type="ARBA" id="ARBA00022692"/>
    </source>
</evidence>
<evidence type="ECO:0000256" key="6">
    <source>
        <dbReference type="ARBA" id="ARBA00022989"/>
    </source>
</evidence>
<comment type="subcellular location">
    <subcellularLocation>
        <location evidence="1">Cell membrane</location>
        <topology evidence="1">Multi-pass membrane protein</topology>
    </subcellularLocation>
</comment>
<keyword evidence="5 8" id="KW-0812">Transmembrane</keyword>
<keyword evidence="2" id="KW-1003">Cell membrane</keyword>
<dbReference type="Proteomes" id="UP000217895">
    <property type="component" value="Chromosome"/>
</dbReference>
<proteinExistence type="predicted"/>
<evidence type="ECO:0000259" key="9">
    <source>
        <dbReference type="Pfam" id="PF13231"/>
    </source>
</evidence>
<reference evidence="10 11" key="1">
    <citation type="submission" date="2017-06" db="EMBL/GenBank/DDBJ databases">
        <title>Genome sequencing of cyanobaciteial culture collection at National Institute for Environmental Studies (NIES).</title>
        <authorList>
            <person name="Hirose Y."/>
            <person name="Shimura Y."/>
            <person name="Fujisawa T."/>
            <person name="Nakamura Y."/>
            <person name="Kawachi M."/>
        </authorList>
    </citation>
    <scope>NUCLEOTIDE SEQUENCE [LARGE SCALE GENOMIC DNA]</scope>
    <source>
        <strain evidence="10 11">NIES-2135</strain>
    </source>
</reference>
<feature type="transmembrane region" description="Helical" evidence="8">
    <location>
        <begin position="186"/>
        <end position="211"/>
    </location>
</feature>
<dbReference type="GO" id="GO:0005886">
    <property type="term" value="C:plasma membrane"/>
    <property type="evidence" value="ECO:0007669"/>
    <property type="project" value="UniProtKB-SubCell"/>
</dbReference>
<name>A0A1Z4JFB7_LEPBY</name>
<keyword evidence="11" id="KW-1185">Reference proteome</keyword>
<protein>
    <submittedName>
        <fullName evidence="10">Family 39 glycosyl transferase</fullName>
    </submittedName>
</protein>
<evidence type="ECO:0000313" key="10">
    <source>
        <dbReference type="EMBL" id="BAY55353.1"/>
    </source>
</evidence>
<dbReference type="InterPro" id="IPR038731">
    <property type="entry name" value="RgtA/B/C-like"/>
</dbReference>